<dbReference type="InterPro" id="IPR002603">
    <property type="entry name" value="ET_repeat"/>
</dbReference>
<keyword evidence="1" id="KW-1133">Transmembrane helix</keyword>
<evidence type="ECO:0000256" key="1">
    <source>
        <dbReference type="SAM" id="Phobius"/>
    </source>
</evidence>
<dbReference type="AlphaFoldDB" id="A0A1I7YUQ4"/>
<keyword evidence="1" id="KW-0472">Membrane</keyword>
<dbReference type="Pfam" id="PF01684">
    <property type="entry name" value="ET"/>
    <property type="match status" value="1"/>
</dbReference>
<evidence type="ECO:0000313" key="2">
    <source>
        <dbReference type="Proteomes" id="UP000095287"/>
    </source>
</evidence>
<evidence type="ECO:0000313" key="3">
    <source>
        <dbReference type="WBParaSite" id="L893_g19937.t1"/>
    </source>
</evidence>
<proteinExistence type="predicted"/>
<accession>A0A1I7YUQ4</accession>
<sequence length="82" mass="8812">MTFATSLYMCDPAALCKSMKLTNKCLPLPQLGSACCCNEDMCLDPANNVVTPNIKSTKAASVLSFSFAVVLVSLFVTLRNML</sequence>
<protein>
    <submittedName>
        <fullName evidence="3">Activin_recp domain-containing protein</fullName>
    </submittedName>
</protein>
<dbReference type="Proteomes" id="UP000095287">
    <property type="component" value="Unplaced"/>
</dbReference>
<feature type="transmembrane region" description="Helical" evidence="1">
    <location>
        <begin position="59"/>
        <end position="78"/>
    </location>
</feature>
<organism evidence="2 3">
    <name type="scientific">Steinernema glaseri</name>
    <dbReference type="NCBI Taxonomy" id="37863"/>
    <lineage>
        <taxon>Eukaryota</taxon>
        <taxon>Metazoa</taxon>
        <taxon>Ecdysozoa</taxon>
        <taxon>Nematoda</taxon>
        <taxon>Chromadorea</taxon>
        <taxon>Rhabditida</taxon>
        <taxon>Tylenchina</taxon>
        <taxon>Panagrolaimomorpha</taxon>
        <taxon>Strongyloidoidea</taxon>
        <taxon>Steinernematidae</taxon>
        <taxon>Steinernema</taxon>
    </lineage>
</organism>
<name>A0A1I7YUQ4_9BILA</name>
<keyword evidence="1" id="KW-0812">Transmembrane</keyword>
<dbReference type="WBParaSite" id="L893_g19937.t1">
    <property type="protein sequence ID" value="L893_g19937.t1"/>
    <property type="gene ID" value="L893_g19937"/>
</dbReference>
<reference evidence="3" key="1">
    <citation type="submission" date="2016-11" db="UniProtKB">
        <authorList>
            <consortium name="WormBaseParasite"/>
        </authorList>
    </citation>
    <scope>IDENTIFICATION</scope>
</reference>
<keyword evidence="2" id="KW-1185">Reference proteome</keyword>